<keyword evidence="2" id="KW-0804">Transcription</keyword>
<dbReference type="OrthoDB" id="5830034at2759"/>
<evidence type="ECO:0000256" key="3">
    <source>
        <dbReference type="ARBA" id="ARBA00023170"/>
    </source>
</evidence>
<dbReference type="AlphaFoldDB" id="A0A0B1TUT1"/>
<evidence type="ECO:0000313" key="6">
    <source>
        <dbReference type="Proteomes" id="UP000053660"/>
    </source>
</evidence>
<reference evidence="5 6" key="1">
    <citation type="submission" date="2014-03" db="EMBL/GenBank/DDBJ databases">
        <title>Draft genome of the hookworm Oesophagostomum dentatum.</title>
        <authorList>
            <person name="Mitreva M."/>
        </authorList>
    </citation>
    <scope>NUCLEOTIDE SEQUENCE [LARGE SCALE GENOMIC DNA]</scope>
    <source>
        <strain evidence="5 6">OD-Hann</strain>
    </source>
</reference>
<protein>
    <recommendedName>
        <fullName evidence="4">NR LBD domain-containing protein</fullName>
    </recommendedName>
</protein>
<sequence>MIKDCFNDKYRVNALNLMKKLEITEHEYSALLALALWAVPLKDSTETIERVSAEARVKIYNDLHILYKMNGSENYSVRFGELVMLSSVFQLCMCKFREDIEIFNLFDLFEGDKFIYDIAKR</sequence>
<organism evidence="5 6">
    <name type="scientific">Oesophagostomum dentatum</name>
    <name type="common">Nodular worm</name>
    <dbReference type="NCBI Taxonomy" id="61180"/>
    <lineage>
        <taxon>Eukaryota</taxon>
        <taxon>Metazoa</taxon>
        <taxon>Ecdysozoa</taxon>
        <taxon>Nematoda</taxon>
        <taxon>Chromadorea</taxon>
        <taxon>Rhabditida</taxon>
        <taxon>Rhabditina</taxon>
        <taxon>Rhabditomorpha</taxon>
        <taxon>Strongyloidea</taxon>
        <taxon>Strongylidae</taxon>
        <taxon>Oesophagostomum</taxon>
    </lineage>
</organism>
<dbReference type="Proteomes" id="UP000053660">
    <property type="component" value="Unassembled WGS sequence"/>
</dbReference>
<gene>
    <name evidence="5" type="ORF">OESDEN_00378</name>
</gene>
<dbReference type="EMBL" id="KN549212">
    <property type="protein sequence ID" value="KHJ99607.1"/>
    <property type="molecule type" value="Genomic_DNA"/>
</dbReference>
<proteinExistence type="predicted"/>
<evidence type="ECO:0000259" key="4">
    <source>
        <dbReference type="PROSITE" id="PS51843"/>
    </source>
</evidence>
<name>A0A0B1TUT1_OESDE</name>
<dbReference type="GO" id="GO:0003700">
    <property type="term" value="F:DNA-binding transcription factor activity"/>
    <property type="evidence" value="ECO:0007669"/>
    <property type="project" value="TreeGrafter"/>
</dbReference>
<dbReference type="PROSITE" id="PS51843">
    <property type="entry name" value="NR_LBD"/>
    <property type="match status" value="1"/>
</dbReference>
<evidence type="ECO:0000256" key="1">
    <source>
        <dbReference type="ARBA" id="ARBA00023015"/>
    </source>
</evidence>
<dbReference type="SUPFAM" id="SSF48508">
    <property type="entry name" value="Nuclear receptor ligand-binding domain"/>
    <property type="match status" value="1"/>
</dbReference>
<accession>A0A0B1TUT1</accession>
<dbReference type="PANTHER" id="PTHR46011:SF6">
    <property type="entry name" value="HIGH ZINC ACTIVATED NUCLEAR RECEPTOR PROTEIN"/>
    <property type="match status" value="1"/>
</dbReference>
<dbReference type="Pfam" id="PF00104">
    <property type="entry name" value="Hormone_recep"/>
    <property type="match status" value="1"/>
</dbReference>
<evidence type="ECO:0000256" key="2">
    <source>
        <dbReference type="ARBA" id="ARBA00023163"/>
    </source>
</evidence>
<keyword evidence="1" id="KW-0805">Transcription regulation</keyword>
<keyword evidence="6" id="KW-1185">Reference proteome</keyword>
<dbReference type="InterPro" id="IPR035500">
    <property type="entry name" value="NHR-like_dom_sf"/>
</dbReference>
<feature type="domain" description="NR LBD" evidence="4">
    <location>
        <begin position="1"/>
        <end position="121"/>
    </location>
</feature>
<keyword evidence="3" id="KW-0675">Receptor</keyword>
<evidence type="ECO:0000313" key="5">
    <source>
        <dbReference type="EMBL" id="KHJ99607.1"/>
    </source>
</evidence>
<dbReference type="GO" id="GO:0005634">
    <property type="term" value="C:nucleus"/>
    <property type="evidence" value="ECO:0007669"/>
    <property type="project" value="TreeGrafter"/>
</dbReference>
<dbReference type="InterPro" id="IPR000536">
    <property type="entry name" value="Nucl_hrmn_rcpt_lig-bd"/>
</dbReference>
<dbReference type="Gene3D" id="1.10.565.10">
    <property type="entry name" value="Retinoid X Receptor"/>
    <property type="match status" value="1"/>
</dbReference>
<dbReference type="PANTHER" id="PTHR46011">
    <property type="entry name" value="NUCLEAR HORMONE RECEPTOR FAMILY MEMBER NHR-86-RELATED"/>
    <property type="match status" value="1"/>
</dbReference>